<evidence type="ECO:0000256" key="1">
    <source>
        <dbReference type="ARBA" id="ARBA00001933"/>
    </source>
</evidence>
<dbReference type="Gene3D" id="3.40.640.10">
    <property type="entry name" value="Type I PLP-dependent aspartate aminotransferase-like (Major domain)"/>
    <property type="match status" value="1"/>
</dbReference>
<dbReference type="Proteomes" id="UP000266389">
    <property type="component" value="Unassembled WGS sequence"/>
</dbReference>
<name>A0A395M0L1_9BACT</name>
<evidence type="ECO:0000313" key="9">
    <source>
        <dbReference type="Proteomes" id="UP000266389"/>
    </source>
</evidence>
<gene>
    <name evidence="8" type="ORF">D0433_09490</name>
</gene>
<evidence type="ECO:0000313" key="8">
    <source>
        <dbReference type="EMBL" id="RFM23748.1"/>
    </source>
</evidence>
<protein>
    <recommendedName>
        <fullName evidence="6">Aminotransferase</fullName>
        <ecNumber evidence="6">2.6.1.-</ecNumber>
    </recommendedName>
</protein>
<evidence type="ECO:0000256" key="4">
    <source>
        <dbReference type="ARBA" id="ARBA00022679"/>
    </source>
</evidence>
<dbReference type="PROSITE" id="PS00105">
    <property type="entry name" value="AA_TRANSFER_CLASS_1"/>
    <property type="match status" value="1"/>
</dbReference>
<sequence>MPTRYQPAQRTQNYRYAIRNIVSEAKKIEAQGRKVIYLNIGDPSLYGFQPPEALQEAIIQAIRNGHNGYSPSTGIAQAREAVAEEAARRGIRTSPEDVIFTYGASEAADLVFTALLEPGDEVLVPAPGYPLYTAIATKLGAVEVKYHQNPDQNWQPDADELRAKITPRTKLLVIINPNNPTGALYSRSTLEAMLNVARQHHLVVIADEVYHKLIFDGTHVPMGSLAGEDLPVITMESLSKNYLAPGWRLGWMMVTNSHLMPDLMAAIRKLADARLCAPIPPQHVIKTAMSLPPSYLDSTMQRLRAQRDITFEMLNRISGMRCNKPEGAFYAMAQMNLEHGELGTDEEFVLGLLREKGVLFVHGSGFGTNPKDGFFRIVFLPDTETLREVYTRVADFALQFRESKSALMMK</sequence>
<evidence type="ECO:0000259" key="7">
    <source>
        <dbReference type="Pfam" id="PF00155"/>
    </source>
</evidence>
<reference evidence="8 9" key="1">
    <citation type="journal article" date="2011" name="ISME J.">
        <title>Community ecology of hot spring cyanobacterial mats: predominant populations and their functional potential.</title>
        <authorList>
            <person name="Klatt C.G."/>
            <person name="Wood J.M."/>
            <person name="Rusch D.B."/>
            <person name="Bateson M.M."/>
            <person name="Hamamura N."/>
            <person name="Heidelberg J.F."/>
            <person name="Grossman A.R."/>
            <person name="Bhaya D."/>
            <person name="Cohan F.M."/>
            <person name="Kuhl M."/>
            <person name="Bryant D.A."/>
            <person name="Ward D.M."/>
        </authorList>
    </citation>
    <scope>NUCLEOTIDE SEQUENCE [LARGE SCALE GENOMIC DNA]</scope>
    <source>
        <strain evidence="8">OS</strain>
    </source>
</reference>
<dbReference type="PIRSF" id="PIRSF000517">
    <property type="entry name" value="Tyr_transaminase"/>
    <property type="match status" value="1"/>
</dbReference>
<dbReference type="EC" id="2.6.1.-" evidence="6"/>
<dbReference type="PANTHER" id="PTHR43488:SF2">
    <property type="entry name" value="GLUTAMATE-PYRUVATE AMINOTRANSFERASE ALAA"/>
    <property type="match status" value="1"/>
</dbReference>
<evidence type="ECO:0000256" key="2">
    <source>
        <dbReference type="ARBA" id="ARBA00007441"/>
    </source>
</evidence>
<dbReference type="PANTHER" id="PTHR43488">
    <property type="entry name" value="GLUTAMATE-PYRUVATE AMINOTRANSFERASE ALAA"/>
    <property type="match status" value="1"/>
</dbReference>
<dbReference type="SUPFAM" id="SSF53383">
    <property type="entry name" value="PLP-dependent transferases"/>
    <property type="match status" value="1"/>
</dbReference>
<dbReference type="InterPro" id="IPR015422">
    <property type="entry name" value="PyrdxlP-dep_Trfase_small"/>
</dbReference>
<dbReference type="InterPro" id="IPR004838">
    <property type="entry name" value="NHTrfase_class1_PyrdxlP-BS"/>
</dbReference>
<evidence type="ECO:0000256" key="5">
    <source>
        <dbReference type="ARBA" id="ARBA00022898"/>
    </source>
</evidence>
<dbReference type="InterPro" id="IPR015424">
    <property type="entry name" value="PyrdxlP-dep_Trfase"/>
</dbReference>
<keyword evidence="4 6" id="KW-0808">Transferase</keyword>
<organism evidence="8 9">
    <name type="scientific">Candidatus Thermochlorobacter aerophilus</name>
    <dbReference type="NCBI Taxonomy" id="1868324"/>
    <lineage>
        <taxon>Bacteria</taxon>
        <taxon>Pseudomonadati</taxon>
        <taxon>Chlorobiota</taxon>
        <taxon>Chlorobiia</taxon>
        <taxon>Chlorobiales</taxon>
        <taxon>Candidatus Thermochlorobacteriaceae</taxon>
        <taxon>Candidatus Thermochlorobacter</taxon>
    </lineage>
</organism>
<comment type="similarity">
    <text evidence="2 6">Belongs to the class-I pyridoxal-phosphate-dependent aminotransferase family.</text>
</comment>
<evidence type="ECO:0000256" key="3">
    <source>
        <dbReference type="ARBA" id="ARBA00022576"/>
    </source>
</evidence>
<keyword evidence="3 6" id="KW-0032">Aminotransferase</keyword>
<dbReference type="GO" id="GO:0008483">
    <property type="term" value="F:transaminase activity"/>
    <property type="evidence" value="ECO:0007669"/>
    <property type="project" value="UniProtKB-KW"/>
</dbReference>
<dbReference type="NCBIfam" id="TIGR01265">
    <property type="entry name" value="tyr_nico_aTase"/>
    <property type="match status" value="1"/>
</dbReference>
<dbReference type="Gene3D" id="3.90.1150.10">
    <property type="entry name" value="Aspartate Aminotransferase, domain 1"/>
    <property type="match status" value="1"/>
</dbReference>
<dbReference type="GO" id="GO:0030170">
    <property type="term" value="F:pyridoxal phosphate binding"/>
    <property type="evidence" value="ECO:0007669"/>
    <property type="project" value="InterPro"/>
</dbReference>
<dbReference type="Pfam" id="PF00155">
    <property type="entry name" value="Aminotran_1_2"/>
    <property type="match status" value="1"/>
</dbReference>
<dbReference type="InterPro" id="IPR015421">
    <property type="entry name" value="PyrdxlP-dep_Trfase_major"/>
</dbReference>
<dbReference type="InterPro" id="IPR005958">
    <property type="entry name" value="TyrNic_aminoTrfase"/>
</dbReference>
<evidence type="ECO:0000256" key="6">
    <source>
        <dbReference type="RuleBase" id="RU000481"/>
    </source>
</evidence>
<dbReference type="CDD" id="cd00609">
    <property type="entry name" value="AAT_like"/>
    <property type="match status" value="1"/>
</dbReference>
<proteinExistence type="inferred from homology"/>
<accession>A0A395M0L1</accession>
<dbReference type="InterPro" id="IPR004839">
    <property type="entry name" value="Aminotransferase_I/II_large"/>
</dbReference>
<dbReference type="InterPro" id="IPR051926">
    <property type="entry name" value="Ala_Aminotransferase"/>
</dbReference>
<keyword evidence="5" id="KW-0663">Pyridoxal phosphate</keyword>
<dbReference type="GO" id="GO:0006520">
    <property type="term" value="P:amino acid metabolic process"/>
    <property type="evidence" value="ECO:0007669"/>
    <property type="project" value="InterPro"/>
</dbReference>
<dbReference type="AlphaFoldDB" id="A0A395M0L1"/>
<feature type="domain" description="Aminotransferase class I/classII large" evidence="7">
    <location>
        <begin position="34"/>
        <end position="392"/>
    </location>
</feature>
<comment type="caution">
    <text evidence="8">The sequence shown here is derived from an EMBL/GenBank/DDBJ whole genome shotgun (WGS) entry which is preliminary data.</text>
</comment>
<comment type="cofactor">
    <cofactor evidence="1 6">
        <name>pyridoxal 5'-phosphate</name>
        <dbReference type="ChEBI" id="CHEBI:597326"/>
    </cofactor>
</comment>
<dbReference type="EMBL" id="PHFL01000059">
    <property type="protein sequence ID" value="RFM23748.1"/>
    <property type="molecule type" value="Genomic_DNA"/>
</dbReference>